<evidence type="ECO:0000313" key="12">
    <source>
        <dbReference type="EMBL" id="OBS15713.1"/>
    </source>
</evidence>
<feature type="domain" description="C2H2-type" evidence="10">
    <location>
        <begin position="350"/>
        <end position="379"/>
    </location>
</feature>
<keyword evidence="8" id="KW-0378">Hydrolase</keyword>
<feature type="domain" description="Calpain catalytic" evidence="11">
    <location>
        <begin position="626"/>
        <end position="919"/>
    </location>
</feature>
<name>A0A1B8A5F9_FUSPO</name>
<evidence type="ECO:0000256" key="5">
    <source>
        <dbReference type="ARBA" id="ARBA00022833"/>
    </source>
</evidence>
<evidence type="ECO:0000259" key="10">
    <source>
        <dbReference type="PROSITE" id="PS50157"/>
    </source>
</evidence>
<feature type="compositionally biased region" description="Polar residues" evidence="9">
    <location>
        <begin position="122"/>
        <end position="131"/>
    </location>
</feature>
<dbReference type="GO" id="GO:0006508">
    <property type="term" value="P:proteolysis"/>
    <property type="evidence" value="ECO:0007669"/>
    <property type="project" value="UniProtKB-KW"/>
</dbReference>
<evidence type="ECO:0000259" key="11">
    <source>
        <dbReference type="PROSITE" id="PS50203"/>
    </source>
</evidence>
<dbReference type="PROSITE" id="PS00028">
    <property type="entry name" value="ZINC_FINGER_C2H2_1"/>
    <property type="match status" value="6"/>
</dbReference>
<dbReference type="FunFam" id="3.30.160.60:FF:000446">
    <property type="entry name" value="Zinc finger protein"/>
    <property type="match status" value="1"/>
</dbReference>
<feature type="active site" evidence="6 8">
    <location>
        <position position="839"/>
    </location>
</feature>
<dbReference type="Pfam" id="PF00096">
    <property type="entry name" value="zf-C2H2"/>
    <property type="match status" value="5"/>
</dbReference>
<comment type="caution">
    <text evidence="12">The sequence shown here is derived from an EMBL/GenBank/DDBJ whole genome shotgun (WGS) entry which is preliminary data.</text>
</comment>
<dbReference type="InterPro" id="IPR038765">
    <property type="entry name" value="Papain-like_cys_pep_sf"/>
</dbReference>
<evidence type="ECO:0000256" key="4">
    <source>
        <dbReference type="ARBA" id="ARBA00022771"/>
    </source>
</evidence>
<dbReference type="SUPFAM" id="SSF57667">
    <property type="entry name" value="beta-beta-alpha zinc fingers"/>
    <property type="match status" value="4"/>
</dbReference>
<dbReference type="SUPFAM" id="SSF54001">
    <property type="entry name" value="Cysteine proteinases"/>
    <property type="match status" value="1"/>
</dbReference>
<dbReference type="PANTHER" id="PTHR10183">
    <property type="entry name" value="CALPAIN"/>
    <property type="match status" value="1"/>
</dbReference>
<dbReference type="InterPro" id="IPR001300">
    <property type="entry name" value="Peptidase_C2_calpain_cat"/>
</dbReference>
<dbReference type="GO" id="GO:0000981">
    <property type="term" value="F:DNA-binding transcription factor activity, RNA polymerase II-specific"/>
    <property type="evidence" value="ECO:0007669"/>
    <property type="project" value="UniProtKB-ARBA"/>
</dbReference>
<dbReference type="PROSITE" id="PS50203">
    <property type="entry name" value="CALPAIN_CAT"/>
    <property type="match status" value="1"/>
</dbReference>
<dbReference type="Pfam" id="PF00648">
    <property type="entry name" value="Peptidase_C2"/>
    <property type="match status" value="1"/>
</dbReference>
<dbReference type="FunFam" id="3.30.160.60:FF:000125">
    <property type="entry name" value="Putative zinc finger protein 143"/>
    <property type="match status" value="1"/>
</dbReference>
<dbReference type="EMBL" id="LYXU01000138">
    <property type="protein sequence ID" value="OBS15713.1"/>
    <property type="molecule type" value="Genomic_DNA"/>
</dbReference>
<dbReference type="InterPro" id="IPR000169">
    <property type="entry name" value="Pept_cys_AS"/>
</dbReference>
<accession>A0A1B8A5F9</accession>
<feature type="domain" description="C2H2-type" evidence="10">
    <location>
        <begin position="410"/>
        <end position="439"/>
    </location>
</feature>
<dbReference type="PROSITE" id="PS50157">
    <property type="entry name" value="ZINC_FINGER_C2H2_2"/>
    <property type="match status" value="6"/>
</dbReference>
<keyword evidence="4 7" id="KW-0863">Zinc-finger</keyword>
<keyword evidence="8" id="KW-0788">Thiol protease</keyword>
<dbReference type="GO" id="GO:0008270">
    <property type="term" value="F:zinc ion binding"/>
    <property type="evidence" value="ECO:0007669"/>
    <property type="project" value="UniProtKB-KW"/>
</dbReference>
<feature type="domain" description="C2H2-type" evidence="10">
    <location>
        <begin position="440"/>
        <end position="469"/>
    </location>
</feature>
<evidence type="ECO:0000256" key="8">
    <source>
        <dbReference type="PROSITE-ProRule" id="PRU00239"/>
    </source>
</evidence>
<evidence type="ECO:0000256" key="1">
    <source>
        <dbReference type="ARBA" id="ARBA00007623"/>
    </source>
</evidence>
<feature type="active site" evidence="6 8">
    <location>
        <position position="654"/>
    </location>
</feature>
<sequence>MATVQQVIQGLRTKANTDKEKPLATFDPAAFDSIIYRQSRLRPPPGVLLSSRIVKNRSASRKSERVYLPVNPAIHKTHNRSQHWYKQKCEEIKRRPRRKAWFGKVQARLRWVRAEKERLEQSRQNAQNDGTTPPFEPPEPRCFKQILDFGDVPEKDLPEHVRNNPAWLKTCAWLRKCEEENTQYPRKVDKLGKKPERYSAEGETNHVNRFNRMEGIEHHDRESTNTPDNDTTTDDASEILTPHSSQSRVRPPQAVPSSATRHTTYEIISPSSEPYDPMNNYGSSESVRTPLGSEHAYDLQQHQPYNLRRRQNTHNKEKTYECNHEGCNKRFTSSYKRKQHQKFHTGEMPYECDNEDCHKCFTTIPELTVHRMRHTGEIRYECNHEGCNKSFKTLSNLRQHQKTHNKRRPYRCDDKGCTMSFKTLSNLRHHQKTHNEERPYRCDDKGCTMSFKTPYELKRHQSTHPGEKSYKCDNKDCNKGFTTLSTLRQHQKTHNEERPYRCDDKGCNKSFKTSINQIWKKFSKRKFHKAVAVLPFDPVQSPATCYFNELLSAGYERTAEECRRKVEKIIKECKRVNMRYRDPGWDLDWDLKHEKGHCLNSLGTQKFELNRTTLLSSKAAVPKAVKRVHEIFEKPTFMEEVSGGDVKQGSLGDCWIMAGLTALASVPEGLQRICVVHDTKIGIYGFVFYRDGEWIYSIIDDKLYLKSPCWDSPSDQRQLLQQIDREDNENVYLKTYQTGSKALFFAQCRDQNETWVPLFKKAYAKAHGDYASLVGGWIGEGVEDLSGGVTTELLTSDILDIDEFWDKEMSRVNDEFLFGASTGLLEHGYGERNGISEGHAYVVLDARTLKSGQRLVKLRNPWGKVRKGIWEGAWSDGSKEWTAEVQEEIDHKFGSDSVFWISYEDLIRKYSHFDRTRLFRDRDWRCCQRWIGVDVPWKAAYHEEFHIKVTQDTPLVLVLSQLDGRYFKGLHGQYSFRIHFRLHCKDSPNAKDYIVRSHGNYLMERSVSVELPDLPAGNYAVYLKVTGERDSNAQSAEQVIKRETAQRVENQ</sequence>
<feature type="domain" description="C2H2-type" evidence="10">
    <location>
        <begin position="380"/>
        <end position="409"/>
    </location>
</feature>
<dbReference type="GO" id="GO:0000978">
    <property type="term" value="F:RNA polymerase II cis-regulatory region sequence-specific DNA binding"/>
    <property type="evidence" value="ECO:0007669"/>
    <property type="project" value="UniProtKB-ARBA"/>
</dbReference>
<dbReference type="Gene3D" id="3.90.70.10">
    <property type="entry name" value="Cysteine proteinases"/>
    <property type="match status" value="1"/>
</dbReference>
<feature type="domain" description="C2H2-type" evidence="10">
    <location>
        <begin position="320"/>
        <end position="349"/>
    </location>
</feature>
<feature type="active site" evidence="6 8">
    <location>
        <position position="860"/>
    </location>
</feature>
<comment type="similarity">
    <text evidence="1">Belongs to the peptidase C2 family.</text>
</comment>
<dbReference type="PRINTS" id="PR00704">
    <property type="entry name" value="CALPAIN"/>
</dbReference>
<evidence type="ECO:0000313" key="13">
    <source>
        <dbReference type="Proteomes" id="UP000091967"/>
    </source>
</evidence>
<keyword evidence="2" id="KW-0479">Metal-binding</keyword>
<dbReference type="CDD" id="cd00044">
    <property type="entry name" value="CysPc"/>
    <property type="match status" value="1"/>
</dbReference>
<dbReference type="Gene3D" id="3.30.160.60">
    <property type="entry name" value="Classic Zinc Finger"/>
    <property type="match status" value="6"/>
</dbReference>
<proteinExistence type="inferred from homology"/>
<evidence type="ECO:0000256" key="9">
    <source>
        <dbReference type="SAM" id="MobiDB-lite"/>
    </source>
</evidence>
<reference evidence="12 13" key="1">
    <citation type="submission" date="2016-06" db="EMBL/GenBank/DDBJ databases">
        <title>Living apart together: crosstalk between the core and supernumerary genomes in a fungal plant pathogen.</title>
        <authorList>
            <person name="Vanheule A."/>
            <person name="Audenaert K."/>
            <person name="Warris S."/>
            <person name="Van De Geest H."/>
            <person name="Schijlen E."/>
            <person name="Hofte M."/>
            <person name="De Saeger S."/>
            <person name="Haesaert G."/>
            <person name="Waalwijk C."/>
            <person name="Van Der Lee T."/>
        </authorList>
    </citation>
    <scope>NUCLEOTIDE SEQUENCE [LARGE SCALE GENOMIC DNA]</scope>
    <source>
        <strain evidence="12 13">2516</strain>
    </source>
</reference>
<feature type="domain" description="C2H2-type" evidence="10">
    <location>
        <begin position="470"/>
        <end position="499"/>
    </location>
</feature>
<dbReference type="SMART" id="SM00230">
    <property type="entry name" value="CysPc"/>
    <property type="match status" value="1"/>
</dbReference>
<dbReference type="InterPro" id="IPR022684">
    <property type="entry name" value="Calpain_cysteine_protease"/>
</dbReference>
<keyword evidence="8" id="KW-0645">Protease</keyword>
<dbReference type="SMART" id="SM00355">
    <property type="entry name" value="ZnF_C2H2"/>
    <property type="match status" value="6"/>
</dbReference>
<dbReference type="InterPro" id="IPR013087">
    <property type="entry name" value="Znf_C2H2_type"/>
</dbReference>
<feature type="region of interest" description="Disordered" evidence="9">
    <location>
        <begin position="120"/>
        <end position="140"/>
    </location>
</feature>
<dbReference type="PANTHER" id="PTHR10183:SF397">
    <property type="entry name" value="CALPAIN CATALYTIC DOMAIN-CONTAINING PROTEIN"/>
    <property type="match status" value="1"/>
</dbReference>
<evidence type="ECO:0000256" key="3">
    <source>
        <dbReference type="ARBA" id="ARBA00022737"/>
    </source>
</evidence>
<evidence type="ECO:0000256" key="7">
    <source>
        <dbReference type="PROSITE-ProRule" id="PRU00042"/>
    </source>
</evidence>
<dbReference type="AlphaFoldDB" id="A0A1B8A5F9"/>
<keyword evidence="3" id="KW-0677">Repeat</keyword>
<dbReference type="Proteomes" id="UP000091967">
    <property type="component" value="Unassembled WGS sequence"/>
</dbReference>
<keyword evidence="13" id="KW-1185">Reference proteome</keyword>
<dbReference type="GO" id="GO:0004198">
    <property type="term" value="F:calcium-dependent cysteine-type endopeptidase activity"/>
    <property type="evidence" value="ECO:0007669"/>
    <property type="project" value="InterPro"/>
</dbReference>
<evidence type="ECO:0000256" key="6">
    <source>
        <dbReference type="PIRSR" id="PIRSR622684-1"/>
    </source>
</evidence>
<evidence type="ECO:0000256" key="2">
    <source>
        <dbReference type="ARBA" id="ARBA00022723"/>
    </source>
</evidence>
<gene>
    <name evidence="12" type="ORF">FPOA_13496</name>
</gene>
<feature type="compositionally biased region" description="Basic and acidic residues" evidence="9">
    <location>
        <begin position="188"/>
        <end position="223"/>
    </location>
</feature>
<dbReference type="PROSITE" id="PS00139">
    <property type="entry name" value="THIOL_PROTEASE_CYS"/>
    <property type="match status" value="1"/>
</dbReference>
<dbReference type="InterPro" id="IPR036236">
    <property type="entry name" value="Znf_C2H2_sf"/>
</dbReference>
<feature type="region of interest" description="Disordered" evidence="9">
    <location>
        <begin position="188"/>
        <end position="261"/>
    </location>
</feature>
<organism evidence="12 13">
    <name type="scientific">Fusarium poae</name>
    <dbReference type="NCBI Taxonomy" id="36050"/>
    <lineage>
        <taxon>Eukaryota</taxon>
        <taxon>Fungi</taxon>
        <taxon>Dikarya</taxon>
        <taxon>Ascomycota</taxon>
        <taxon>Pezizomycotina</taxon>
        <taxon>Sordariomycetes</taxon>
        <taxon>Hypocreomycetidae</taxon>
        <taxon>Hypocreales</taxon>
        <taxon>Nectriaceae</taxon>
        <taxon>Fusarium</taxon>
    </lineage>
</organism>
<evidence type="ECO:0008006" key="14">
    <source>
        <dbReference type="Google" id="ProtNLM"/>
    </source>
</evidence>
<dbReference type="STRING" id="36050.A0A1B8A5F9"/>
<keyword evidence="5" id="KW-0862">Zinc</keyword>
<protein>
    <recommendedName>
        <fullName evidence="14">Calpain catalytic domain-containing protein</fullName>
    </recommendedName>
</protein>